<protein>
    <submittedName>
        <fullName evidence="1">Uncharacterized protein</fullName>
    </submittedName>
</protein>
<reference evidence="1 2" key="1">
    <citation type="submission" date="2017-03" db="EMBL/GenBank/DDBJ databases">
        <authorList>
            <person name="Afonso C.L."/>
            <person name="Miller P.J."/>
            <person name="Scott M.A."/>
            <person name="Spackman E."/>
            <person name="Goraichik I."/>
            <person name="Dimitrov K.M."/>
            <person name="Suarez D.L."/>
            <person name="Swayne D.E."/>
        </authorList>
    </citation>
    <scope>NUCLEOTIDE SEQUENCE [LARGE SCALE GENOMIC DNA]</scope>
    <source>
        <strain evidence="1">Genome sequencing of Nitrospira japonica strain NJ11</strain>
    </source>
</reference>
<proteinExistence type="predicted"/>
<name>A0A1W1IB08_9BACT</name>
<accession>A0A1W1IB08</accession>
<dbReference type="AlphaFoldDB" id="A0A1W1IB08"/>
<gene>
    <name evidence="1" type="ORF">NSJP_3998</name>
</gene>
<organism evidence="1 2">
    <name type="scientific">Nitrospira japonica</name>
    <dbReference type="NCBI Taxonomy" id="1325564"/>
    <lineage>
        <taxon>Bacteria</taxon>
        <taxon>Pseudomonadati</taxon>
        <taxon>Nitrospirota</taxon>
        <taxon>Nitrospiria</taxon>
        <taxon>Nitrospirales</taxon>
        <taxon>Nitrospiraceae</taxon>
        <taxon>Nitrospira</taxon>
    </lineage>
</organism>
<dbReference type="KEGG" id="nja:NSJP_3998"/>
<dbReference type="STRING" id="1325564.NSJP_3998"/>
<keyword evidence="2" id="KW-1185">Reference proteome</keyword>
<dbReference type="Proteomes" id="UP000192042">
    <property type="component" value="Chromosome I"/>
</dbReference>
<sequence>MADPALVAVKTPGHIRFPGNLAFLEGVEQAGGRVVRQLTGHLVFYRSDGRRILATDPAGHPLHECEWGEDIQGKPILLRARIRLDWGAWVGIKPAGLVNETMLNLATRPGWQRLTSDDLRGMAAQAMQVPIEEVRWFYRDEDVSIDKVGIARIRHRKDALYLLKNGDFSDSRFMSCMGAMNWANIDFLPVVELFKSLLPGTGSAAFELIRGLYDDQCQTRSAPTPLRYRGLPTYPSEAAFRLFCSYFTPHVEGHRDVHTVFMDQVRAHEVRWLPAPSPPLRYFDAAHGCCLTYKGDSLQKATLADDSAGLPYVTPVINKVNPCDRVAFVAEGSVILRDRHRESRLRVALPEGHRDQPVAETTVSPVDWRSLFVPALPPIDPPDAYGAVLFYPEDGAEIGETAAQPFVADYIQDSAQQDREIGKMLTEARRVLIANGDAVIATCVPFDRPRNYTAWVSVPALAQKQAQQLWTICAGLKRWDWLAGIKLRLDGKGGTDRPSPDLHDLAYFWIPYAVGADPVLLASAVGELGGALRSGGGAFVTGPAGLGAFWRSWGFRLAWQEPVDTLPTFRMHRNVLPKATLKAGLTLYQVIKV</sequence>
<evidence type="ECO:0000313" key="2">
    <source>
        <dbReference type="Proteomes" id="UP000192042"/>
    </source>
</evidence>
<dbReference type="RefSeq" id="WP_155970456.1">
    <property type="nucleotide sequence ID" value="NZ_LT828648.1"/>
</dbReference>
<dbReference type="OrthoDB" id="9765971at2"/>
<evidence type="ECO:0000313" key="1">
    <source>
        <dbReference type="EMBL" id="SLM50165.1"/>
    </source>
</evidence>
<dbReference type="EMBL" id="LT828648">
    <property type="protein sequence ID" value="SLM50165.1"/>
    <property type="molecule type" value="Genomic_DNA"/>
</dbReference>